<accession>A0A6B0XXV0</accession>
<protein>
    <recommendedName>
        <fullName evidence="2">Type II toxin-antitoxin system Phd/YefM family antitoxin</fullName>
    </recommendedName>
</protein>
<sequence length="94" mass="10210">MSVNSREVAHMLQIMSTDLGNGTGDFLAAAAQEPVATARHGMPRFVLNATERFERLKESDDTRCQGLRGEREAGGAKLRMREEIRIAQGPPGAA</sequence>
<reference evidence="1" key="1">
    <citation type="submission" date="2019-09" db="EMBL/GenBank/DDBJ databases">
        <title>Characterisation of the sponge microbiome using genome-centric metagenomics.</title>
        <authorList>
            <person name="Engelberts J.P."/>
            <person name="Robbins S.J."/>
            <person name="De Goeij J.M."/>
            <person name="Aranda M."/>
            <person name="Bell S.C."/>
            <person name="Webster N.S."/>
        </authorList>
    </citation>
    <scope>NUCLEOTIDE SEQUENCE</scope>
    <source>
        <strain evidence="1">SB0664_bin_43</strain>
    </source>
</reference>
<organism evidence="1">
    <name type="scientific">Boseongicola sp. SB0664_bin_43</name>
    <dbReference type="NCBI Taxonomy" id="2604844"/>
    <lineage>
        <taxon>Bacteria</taxon>
        <taxon>Pseudomonadati</taxon>
        <taxon>Pseudomonadota</taxon>
        <taxon>Alphaproteobacteria</taxon>
        <taxon>Rhodobacterales</taxon>
        <taxon>Paracoccaceae</taxon>
        <taxon>Boseongicola</taxon>
    </lineage>
</organism>
<comment type="caution">
    <text evidence="1">The sequence shown here is derived from an EMBL/GenBank/DDBJ whole genome shotgun (WGS) entry which is preliminary data.</text>
</comment>
<evidence type="ECO:0000313" key="1">
    <source>
        <dbReference type="EMBL" id="MXY32587.1"/>
    </source>
</evidence>
<proteinExistence type="predicted"/>
<gene>
    <name evidence="1" type="ORF">F4Y60_00535</name>
</gene>
<dbReference type="AlphaFoldDB" id="A0A6B0XXV0"/>
<dbReference type="EMBL" id="VXRY01000021">
    <property type="protein sequence ID" value="MXY32587.1"/>
    <property type="molecule type" value="Genomic_DNA"/>
</dbReference>
<name>A0A6B0XXV0_9RHOB</name>
<evidence type="ECO:0008006" key="2">
    <source>
        <dbReference type="Google" id="ProtNLM"/>
    </source>
</evidence>